<accession>A0A3L6SIX2</accession>
<reference evidence="2" key="1">
    <citation type="journal article" date="2019" name="Nat. Commun.">
        <title>The genome of broomcorn millet.</title>
        <authorList>
            <person name="Zou C."/>
            <person name="Miki D."/>
            <person name="Li D."/>
            <person name="Tang Q."/>
            <person name="Xiao L."/>
            <person name="Rajput S."/>
            <person name="Deng P."/>
            <person name="Jia W."/>
            <person name="Huang R."/>
            <person name="Zhang M."/>
            <person name="Sun Y."/>
            <person name="Hu J."/>
            <person name="Fu X."/>
            <person name="Schnable P.S."/>
            <person name="Li F."/>
            <person name="Zhang H."/>
            <person name="Feng B."/>
            <person name="Zhu X."/>
            <person name="Liu R."/>
            <person name="Schnable J.C."/>
            <person name="Zhu J.-K."/>
            <person name="Zhang H."/>
        </authorList>
    </citation>
    <scope>NUCLEOTIDE SEQUENCE [LARGE SCALE GENOMIC DNA]</scope>
</reference>
<evidence type="ECO:0000313" key="2">
    <source>
        <dbReference type="Proteomes" id="UP000275267"/>
    </source>
</evidence>
<evidence type="ECO:0008006" key="3">
    <source>
        <dbReference type="Google" id="ProtNLM"/>
    </source>
</evidence>
<gene>
    <name evidence="1" type="ORF">C2845_PM07G14860</name>
</gene>
<evidence type="ECO:0000313" key="1">
    <source>
        <dbReference type="EMBL" id="RLN22541.1"/>
    </source>
</evidence>
<proteinExistence type="predicted"/>
<dbReference type="OrthoDB" id="648262at2759"/>
<organism evidence="1 2">
    <name type="scientific">Panicum miliaceum</name>
    <name type="common">Proso millet</name>
    <name type="synonym">Broomcorn millet</name>
    <dbReference type="NCBI Taxonomy" id="4540"/>
    <lineage>
        <taxon>Eukaryota</taxon>
        <taxon>Viridiplantae</taxon>
        <taxon>Streptophyta</taxon>
        <taxon>Embryophyta</taxon>
        <taxon>Tracheophyta</taxon>
        <taxon>Spermatophyta</taxon>
        <taxon>Magnoliopsida</taxon>
        <taxon>Liliopsida</taxon>
        <taxon>Poales</taxon>
        <taxon>Poaceae</taxon>
        <taxon>PACMAD clade</taxon>
        <taxon>Panicoideae</taxon>
        <taxon>Panicodae</taxon>
        <taxon>Paniceae</taxon>
        <taxon>Panicinae</taxon>
        <taxon>Panicum</taxon>
        <taxon>Panicum sect. Panicum</taxon>
    </lineage>
</organism>
<sequence>MLNPLSRRRLNSILLPYDGIVAGCRGYLTCLRNVHWVSFDEDEKPVAFRLIWLCHDESRVRAAVFSSDTWGWRVLPWVDDVEARTPPYDEDVTDLLHPGTEANGLVCWRVRNQERVLALNTRTMAFSVWELPPPCWQLEGWPRGSFGVVVGETKHGEPCIVRDTAFGIDVLMRRRVDGGEDGGAAGAEKWLVDDGILNWHDAALFDNPGKLDLLGVRDGFLYLATAVMVLSLR</sequence>
<comment type="caution">
    <text evidence="1">The sequence shown here is derived from an EMBL/GenBank/DDBJ whole genome shotgun (WGS) entry which is preliminary data.</text>
</comment>
<protein>
    <recommendedName>
        <fullName evidence="3">DUF1618 domain-containing protein</fullName>
    </recommendedName>
</protein>
<dbReference type="EMBL" id="PQIB02000004">
    <property type="protein sequence ID" value="RLN22541.1"/>
    <property type="molecule type" value="Genomic_DNA"/>
</dbReference>
<dbReference type="PANTHER" id="PTHR33207">
    <property type="entry name" value="F-BOX DOMAIN CONTAINING PROTEIN-RELATED"/>
    <property type="match status" value="1"/>
</dbReference>
<keyword evidence="2" id="KW-1185">Reference proteome</keyword>
<dbReference type="STRING" id="4540.A0A3L6SIX2"/>
<dbReference type="Proteomes" id="UP000275267">
    <property type="component" value="Unassembled WGS sequence"/>
</dbReference>
<dbReference type="AlphaFoldDB" id="A0A3L6SIX2"/>
<name>A0A3L6SIX2_PANMI</name>